<reference evidence="2 3" key="1">
    <citation type="submission" date="2023-03" db="EMBL/GenBank/DDBJ databases">
        <title>Isolation and description of six Streptomyces strains from soil environments, able to metabolize different microbial glucans.</title>
        <authorList>
            <person name="Widen T."/>
            <person name="Larsbrink J."/>
        </authorList>
    </citation>
    <scope>NUCLEOTIDE SEQUENCE [LARGE SCALE GENOMIC DNA]</scope>
    <source>
        <strain evidence="2 3">Mut2</strain>
    </source>
</reference>
<accession>A0ABY9I7I2</accession>
<gene>
    <name evidence="2" type="ORF">P8A22_24605</name>
</gene>
<feature type="transmembrane region" description="Helical" evidence="1">
    <location>
        <begin position="6"/>
        <end position="25"/>
    </location>
</feature>
<keyword evidence="1" id="KW-0812">Transmembrane</keyword>
<sequence length="255" mass="29309">MDSLSLVSAIVAVCGAAVAALFSYWQQRRLRSWEQRNYMDRYGASLAWATFDLQTRLYNILHGHVVDQDPSRGVGFMTSFLTRGTDREAEFVRRSTVFVLAEYLGWVEILRRDIQFLDLGRSRVNTQIMLQISRIGASLARIDPVSNELRLFRVQQRAIGELMIHPEGEPGRRRCLGYAEFCAKLEHDNGFAEWFSVLLADMDRLAADTAPAVTRLQDLQKQLVTLIDLLDPKRARFPQFRLAFDRDSHARTRLT</sequence>
<dbReference type="Proteomes" id="UP001229952">
    <property type="component" value="Chromosome"/>
</dbReference>
<dbReference type="EMBL" id="CP120992">
    <property type="protein sequence ID" value="WLQ42833.1"/>
    <property type="molecule type" value="Genomic_DNA"/>
</dbReference>
<organism evidence="2 3">
    <name type="scientific">Streptomyces laculatispora</name>
    <dbReference type="NCBI Taxonomy" id="887464"/>
    <lineage>
        <taxon>Bacteria</taxon>
        <taxon>Bacillati</taxon>
        <taxon>Actinomycetota</taxon>
        <taxon>Actinomycetes</taxon>
        <taxon>Kitasatosporales</taxon>
        <taxon>Streptomycetaceae</taxon>
        <taxon>Streptomyces</taxon>
    </lineage>
</organism>
<proteinExistence type="predicted"/>
<keyword evidence="1" id="KW-1133">Transmembrane helix</keyword>
<evidence type="ECO:0000256" key="1">
    <source>
        <dbReference type="SAM" id="Phobius"/>
    </source>
</evidence>
<name>A0ABY9I7I2_9ACTN</name>
<evidence type="ECO:0000313" key="3">
    <source>
        <dbReference type="Proteomes" id="UP001229952"/>
    </source>
</evidence>
<keyword evidence="3" id="KW-1185">Reference proteome</keyword>
<evidence type="ECO:0000313" key="2">
    <source>
        <dbReference type="EMBL" id="WLQ42833.1"/>
    </source>
</evidence>
<dbReference type="RefSeq" id="WP_306090471.1">
    <property type="nucleotide sequence ID" value="NZ_CP120992.1"/>
</dbReference>
<keyword evidence="1" id="KW-0472">Membrane</keyword>
<protein>
    <submittedName>
        <fullName evidence="2">Uncharacterized protein</fullName>
    </submittedName>
</protein>